<proteinExistence type="predicted"/>
<comment type="caution">
    <text evidence="1">The sequence shown here is derived from an EMBL/GenBank/DDBJ whole genome shotgun (WGS) entry which is preliminary data.</text>
</comment>
<evidence type="ECO:0000313" key="1">
    <source>
        <dbReference type="EMBL" id="KAJ7527015.1"/>
    </source>
</evidence>
<evidence type="ECO:0000313" key="2">
    <source>
        <dbReference type="Proteomes" id="UP001162992"/>
    </source>
</evidence>
<gene>
    <name evidence="1" type="ORF">O6H91_16G032300</name>
</gene>
<dbReference type="Proteomes" id="UP001162992">
    <property type="component" value="Chromosome 16"/>
</dbReference>
<protein>
    <submittedName>
        <fullName evidence="1">Uncharacterized protein</fullName>
    </submittedName>
</protein>
<accession>A0ACC2BB73</accession>
<name>A0ACC2BB73_DIPCM</name>
<dbReference type="EMBL" id="CM055107">
    <property type="protein sequence ID" value="KAJ7527015.1"/>
    <property type="molecule type" value="Genomic_DNA"/>
</dbReference>
<organism evidence="1 2">
    <name type="scientific">Diphasiastrum complanatum</name>
    <name type="common">Issler's clubmoss</name>
    <name type="synonym">Lycopodium complanatum</name>
    <dbReference type="NCBI Taxonomy" id="34168"/>
    <lineage>
        <taxon>Eukaryota</taxon>
        <taxon>Viridiplantae</taxon>
        <taxon>Streptophyta</taxon>
        <taxon>Embryophyta</taxon>
        <taxon>Tracheophyta</taxon>
        <taxon>Lycopodiopsida</taxon>
        <taxon>Lycopodiales</taxon>
        <taxon>Lycopodiaceae</taxon>
        <taxon>Lycopodioideae</taxon>
        <taxon>Diphasiastrum</taxon>
    </lineage>
</organism>
<reference evidence="2" key="1">
    <citation type="journal article" date="2024" name="Proc. Natl. Acad. Sci. U.S.A.">
        <title>Extraordinary preservation of gene collinearity over three hundred million years revealed in homosporous lycophytes.</title>
        <authorList>
            <person name="Li C."/>
            <person name="Wickell D."/>
            <person name="Kuo L.Y."/>
            <person name="Chen X."/>
            <person name="Nie B."/>
            <person name="Liao X."/>
            <person name="Peng D."/>
            <person name="Ji J."/>
            <person name="Jenkins J."/>
            <person name="Williams M."/>
            <person name="Shu S."/>
            <person name="Plott C."/>
            <person name="Barry K."/>
            <person name="Rajasekar S."/>
            <person name="Grimwood J."/>
            <person name="Han X."/>
            <person name="Sun S."/>
            <person name="Hou Z."/>
            <person name="He W."/>
            <person name="Dai G."/>
            <person name="Sun C."/>
            <person name="Schmutz J."/>
            <person name="Leebens-Mack J.H."/>
            <person name="Li F.W."/>
            <person name="Wang L."/>
        </authorList>
    </citation>
    <scope>NUCLEOTIDE SEQUENCE [LARGE SCALE GENOMIC DNA]</scope>
    <source>
        <strain evidence="2">cv. PW_Plant_1</strain>
    </source>
</reference>
<sequence>MVFSSVSEAIEGSSKKGQILTHKPASPQSADENSVEAVVERSNDCDSSEDDIEVVTDYADNFYITDNIENVVSILDLPLASRMFSNEISDVKQFYLFGKCDNGLQSVMHPINMWKLELGQEPEFSVRTQQGKWIWLKKPAKSYAAGEHRTTLLVAHFLNFVRMNTDASGKEVWAHLRKISCFSEVEPSSNDLVQHSATIRKLVKDNPILEKAQILIDILKKRKGVDDFLAEKKQKLQEPNNSTFGGDVVSTGEVGKFETKRNSERSLSEGDDPDLEFDADVNDSDGEDVGDTVCAICDDGGDILCCDGPCLRSFHATKAAAAKSTSQCISFGFSICAVMEMGKFYCWNCQYNQHQCFACGQLGSSKKPLKEVFVCDVALCGRFYHPACAAKLLVSKEEHASFIERILNSVEAFSCPLHKCVKCKKGDMRESEETRLYGCRRCPRAWHKKCISDKICFYTGEDQPGIRGWEMDGTRFLYCLHHAIDDELGTPARNHLVFPNGHRLGGSKDVSFKKERKFASVGVSVTHVERVKHTKCSSDESPRLKKFESKVSSIKELNRTIFNKPPPVPILHTLVAKKESTTILTTIKPKQPPTYNEDEMKMMLESLVEVSKKTVTSDTVATKLMVPFIYEERATSVKKSISLGKLDSLLHALSKARECLLRGAIEEAECIFPKESFRVLERSKNKLRVYLAPILHGMRYTSFGRHFTKFDKLKEVVNRLHWYVNPGDMVVDFCCGSNDFSRLMFETLEHSRKKCAYKNYDIIQPKHDFNFIKKDWLKVERHELPSGDGLVMGLNPPFGVKAQLANTMIDHVLTFKPKLIILIVPKETRRLESSGYECIWEDPDLLSGQAFYFPGSVDINDKALSQHNLDAPPLYLWSRGDWAARHRKIAAACRHVKFHDLNLQQIAEPISPQFCKLELMPEIHAFGVQSRKRQQATVSELTSTNDGIGFDEEPTEIMHETILATNCNSFGADRPGRRDLESLSSPKQKASDAGTLLEKKSSELSHGKSKTLKEIKQQSRDRHHSELSGSKLKHISRSQTSHWATPSPLEKGYLRERLDSRHLIESKDADRNFPSGRHRNDHIESSKYKC</sequence>
<keyword evidence="2" id="KW-1185">Reference proteome</keyword>